<protein>
    <submittedName>
        <fullName evidence="1">Uncharacterized protein</fullName>
    </submittedName>
</protein>
<dbReference type="AlphaFoldDB" id="A0A177AFH0"/>
<gene>
    <name evidence="1" type="ORF">VC83_02732</name>
</gene>
<evidence type="ECO:0000313" key="1">
    <source>
        <dbReference type="EMBL" id="OAF60855.1"/>
    </source>
</evidence>
<sequence length="114" mass="12311">MQLIASSVFDVGVLADPCGEYLFRSSEHTTTPLIRTSGNHLRQDEILQSNRSSASTVPSPRLAAEEARRAAVSNPLMAIGWYGIGAFRGGLSDKPPPPLQVKAATYLITQQATW</sequence>
<dbReference type="EMBL" id="KV441390">
    <property type="protein sequence ID" value="OAF60855.1"/>
    <property type="molecule type" value="Genomic_DNA"/>
</dbReference>
<organism evidence="1">
    <name type="scientific">Pseudogymnoascus destructans</name>
    <dbReference type="NCBI Taxonomy" id="655981"/>
    <lineage>
        <taxon>Eukaryota</taxon>
        <taxon>Fungi</taxon>
        <taxon>Dikarya</taxon>
        <taxon>Ascomycota</taxon>
        <taxon>Pezizomycotina</taxon>
        <taxon>Leotiomycetes</taxon>
        <taxon>Thelebolales</taxon>
        <taxon>Thelebolaceae</taxon>
        <taxon>Pseudogymnoascus</taxon>
    </lineage>
</organism>
<dbReference type="GeneID" id="36285811"/>
<dbReference type="RefSeq" id="XP_024326136.1">
    <property type="nucleotide sequence ID" value="XM_024466388.1"/>
</dbReference>
<reference evidence="1" key="1">
    <citation type="submission" date="2016-03" db="EMBL/GenBank/DDBJ databases">
        <title>Updated assembly of Pseudogymnoascus destructans, the fungus causing white-nose syndrome of bats.</title>
        <authorList>
            <person name="Palmer J.M."/>
            <person name="Drees K.P."/>
            <person name="Foster J.T."/>
            <person name="Lindner D.L."/>
        </authorList>
    </citation>
    <scope>NUCLEOTIDE SEQUENCE [LARGE SCALE GENOMIC DNA]</scope>
    <source>
        <strain evidence="1">20631-21</strain>
    </source>
</reference>
<accession>A0A177AFH0</accession>
<proteinExistence type="predicted"/>
<dbReference type="Proteomes" id="UP000077154">
    <property type="component" value="Unassembled WGS sequence"/>
</dbReference>
<name>A0A177AFH0_9PEZI</name>